<evidence type="ECO:0000313" key="9">
    <source>
        <dbReference type="Proteomes" id="UP000294619"/>
    </source>
</evidence>
<dbReference type="AlphaFoldDB" id="A0A4R3Y6V3"/>
<dbReference type="InterPro" id="IPR051543">
    <property type="entry name" value="Serine_Peptidase_S9A"/>
</dbReference>
<dbReference type="Proteomes" id="UP000294619">
    <property type="component" value="Unassembled WGS sequence"/>
</dbReference>
<evidence type="ECO:0000259" key="6">
    <source>
        <dbReference type="Pfam" id="PF02897"/>
    </source>
</evidence>
<evidence type="ECO:0000259" key="5">
    <source>
        <dbReference type="Pfam" id="PF00326"/>
    </source>
</evidence>
<keyword evidence="4" id="KW-0720">Serine protease</keyword>
<dbReference type="InterPro" id="IPR001375">
    <property type="entry name" value="Peptidase_S9_cat"/>
</dbReference>
<dbReference type="InterPro" id="IPR002470">
    <property type="entry name" value="Peptidase_S9A"/>
</dbReference>
<dbReference type="Pfam" id="PF00326">
    <property type="entry name" value="Peptidase_S9"/>
    <property type="match status" value="1"/>
</dbReference>
<comment type="caution">
    <text evidence="7">The sequence shown here is derived from an EMBL/GenBank/DDBJ whole genome shotgun (WGS) entry which is preliminary data.</text>
</comment>
<dbReference type="PANTHER" id="PTHR11757">
    <property type="entry name" value="PROTEASE FAMILY S9A OLIGOPEPTIDASE"/>
    <property type="match status" value="1"/>
</dbReference>
<dbReference type="GO" id="GO:0006508">
    <property type="term" value="P:proteolysis"/>
    <property type="evidence" value="ECO:0007669"/>
    <property type="project" value="UniProtKB-KW"/>
</dbReference>
<feature type="domain" description="Peptidase S9A N-terminal" evidence="6">
    <location>
        <begin position="37"/>
        <end position="411"/>
    </location>
</feature>
<dbReference type="Gene3D" id="2.130.10.120">
    <property type="entry name" value="Prolyl oligopeptidase, N-terminal domain"/>
    <property type="match status" value="1"/>
</dbReference>
<evidence type="ECO:0000256" key="4">
    <source>
        <dbReference type="ARBA" id="ARBA00022825"/>
    </source>
</evidence>
<dbReference type="Gene3D" id="3.40.50.1820">
    <property type="entry name" value="alpha/beta hydrolase"/>
    <property type="match status" value="1"/>
</dbReference>
<dbReference type="PRINTS" id="PR00862">
    <property type="entry name" value="PROLIGOPTASE"/>
</dbReference>
<evidence type="ECO:0000256" key="3">
    <source>
        <dbReference type="ARBA" id="ARBA00022801"/>
    </source>
</evidence>
<evidence type="ECO:0000256" key="2">
    <source>
        <dbReference type="ARBA" id="ARBA00022670"/>
    </source>
</evidence>
<name>A0A4R3Y6V3_9PAST</name>
<sequence length="712" mass="81461">MNIIRVILGILVSYIASATIAPPLIPTKVQAANPDHVQHIDHYAWLADNRYQDEIEQIIQKENRHTQHFLASEQALRQQLSNEITTRSQQRPIELYWSDNGYNYRRYNQGYHPVFERKSIQHSHWHLIVDGAQQAKNHAYYQLNIPVISPDNQLALIAEDIIGSENYQISLIHLDKSTTPETTLEVSNTNGEIVWGKNNRTFYYLQQAPETGNIIGLYRHIIGLPQSEDHLIYQQNSTNSHLSISLSSSGQYLILDLNKQDSSEIYTLDLMQSNPEITLFVPEKIGYEYYLDHHNDGFYIKSNHNNTEFELFYAKDKQAKWQTVYTPHKGSTLESFTLLKHWVIIKVRNHGVPELYYWSIPHHSKVEKILFPDPNYLVSILHGDGYDSAHLTLRYSALNVPQSIVKFDLHQRQWLDMPESGVHNTEAQHYQTEYLLIPVRDGISVPVTLIYKKSHFKKGKNPLLLTGYGAYGFSMQPVYGTAYRSLLDRGFVYAIAHVRGGGELGLAWHTQGSRQFKLNSIHDFIDVAQILQLKGYAAPDRTYALGESAGGLLVAAAVNQAPQLFRAVVLQVPFLDMLAALGNPMTKTDSEVAEWGDISQPEEYQYIKSYSPYENIQPQQYPSILIMTAQQDQRVPFWESLKYAAKIRQYNLADSAILLNIESNSGHSGRYGGASRQIRNITAYTFLLKADRIASQSHLIPRDTLIYNKEKQ</sequence>
<dbReference type="Pfam" id="PF02897">
    <property type="entry name" value="Peptidase_S9_N"/>
    <property type="match status" value="1"/>
</dbReference>
<proteinExistence type="inferred from homology"/>
<dbReference type="EMBL" id="VDGV01000047">
    <property type="protein sequence ID" value="TNG91780.1"/>
    <property type="molecule type" value="Genomic_DNA"/>
</dbReference>
<organism evidence="7 9">
    <name type="scientific">Testudinibacter aquarius</name>
    <dbReference type="NCBI Taxonomy" id="1524974"/>
    <lineage>
        <taxon>Bacteria</taxon>
        <taxon>Pseudomonadati</taxon>
        <taxon>Pseudomonadota</taxon>
        <taxon>Gammaproteobacteria</taxon>
        <taxon>Pasteurellales</taxon>
        <taxon>Pasteurellaceae</taxon>
        <taxon>Testudinibacter</taxon>
    </lineage>
</organism>
<keyword evidence="10" id="KW-1185">Reference proteome</keyword>
<dbReference type="GO" id="GO:0004252">
    <property type="term" value="F:serine-type endopeptidase activity"/>
    <property type="evidence" value="ECO:0007669"/>
    <property type="project" value="InterPro"/>
</dbReference>
<gene>
    <name evidence="7" type="ORF">EDC16_104205</name>
    <name evidence="8" type="ORF">FHQ21_06525</name>
</gene>
<dbReference type="EMBL" id="SMCP01000004">
    <property type="protein sequence ID" value="TCV88015.1"/>
    <property type="molecule type" value="Genomic_DNA"/>
</dbReference>
<dbReference type="InterPro" id="IPR029058">
    <property type="entry name" value="AB_hydrolase_fold"/>
</dbReference>
<dbReference type="InterPro" id="IPR023302">
    <property type="entry name" value="Pept_S9A_N"/>
</dbReference>
<protein>
    <submittedName>
        <fullName evidence="7">Oligopeptidase B</fullName>
    </submittedName>
    <submittedName>
        <fullName evidence="8">S9 family peptidase</fullName>
    </submittedName>
</protein>
<evidence type="ECO:0000313" key="8">
    <source>
        <dbReference type="EMBL" id="TNG91780.1"/>
    </source>
</evidence>
<comment type="similarity">
    <text evidence="1">Belongs to the peptidase S9A family.</text>
</comment>
<evidence type="ECO:0000256" key="1">
    <source>
        <dbReference type="ARBA" id="ARBA00005228"/>
    </source>
</evidence>
<evidence type="ECO:0000313" key="10">
    <source>
        <dbReference type="Proteomes" id="UP000305526"/>
    </source>
</evidence>
<feature type="domain" description="Peptidase S9 prolyl oligopeptidase catalytic" evidence="5">
    <location>
        <begin position="486"/>
        <end position="689"/>
    </location>
</feature>
<keyword evidence="3" id="KW-0378">Hydrolase</keyword>
<evidence type="ECO:0000313" key="7">
    <source>
        <dbReference type="EMBL" id="TCV88015.1"/>
    </source>
</evidence>
<dbReference type="PANTHER" id="PTHR11757:SF19">
    <property type="entry name" value="PROLYL ENDOPEPTIDASE-LIKE"/>
    <property type="match status" value="1"/>
</dbReference>
<dbReference type="RefSeq" id="WP_132966366.1">
    <property type="nucleotide sequence ID" value="NZ_LEKL01000009.1"/>
</dbReference>
<keyword evidence="2" id="KW-0645">Protease</keyword>
<dbReference type="SUPFAM" id="SSF50993">
    <property type="entry name" value="Peptidase/esterase 'gauge' domain"/>
    <property type="match status" value="1"/>
</dbReference>
<dbReference type="Proteomes" id="UP000305526">
    <property type="component" value="Unassembled WGS sequence"/>
</dbReference>
<dbReference type="SUPFAM" id="SSF53474">
    <property type="entry name" value="alpha/beta-Hydrolases"/>
    <property type="match status" value="1"/>
</dbReference>
<accession>A0A4R3Y6V3</accession>
<reference evidence="7 9" key="1">
    <citation type="submission" date="2019-03" db="EMBL/GenBank/DDBJ databases">
        <title>Genomic Encyclopedia of Type Strains, Phase IV (KMG-IV): sequencing the most valuable type-strain genomes for metagenomic binning, comparative biology and taxonomic classification.</title>
        <authorList>
            <person name="Goeker M."/>
        </authorList>
    </citation>
    <scope>NUCLEOTIDE SEQUENCE [LARGE SCALE GENOMIC DNA]</scope>
    <source>
        <strain evidence="7 9">DSM 28140</strain>
    </source>
</reference>
<reference evidence="8 10" key="2">
    <citation type="submission" date="2019-05" db="EMBL/GenBank/DDBJ databases">
        <title>Pasteurellaceae isolates from reptiles.</title>
        <authorList>
            <person name="Bojesen A.M."/>
            <person name="Lund E."/>
        </authorList>
    </citation>
    <scope>NUCLEOTIDE SEQUENCE [LARGE SCALE GENOMIC DNA]</scope>
    <source>
        <strain evidence="8 10">ELNT2x</strain>
    </source>
</reference>